<reference evidence="2 3" key="1">
    <citation type="submission" date="2021-06" db="EMBL/GenBank/DDBJ databases">
        <title>Bacillus sp. RD4P76, an endophyte from a halophyte.</title>
        <authorList>
            <person name="Sun J.-Q."/>
        </authorList>
    </citation>
    <scope>NUCLEOTIDE SEQUENCE [LARGE SCALE GENOMIC DNA]</scope>
    <source>
        <strain evidence="2 3">JCM 17098</strain>
    </source>
</reference>
<dbReference type="EMBL" id="JAHQCR010000045">
    <property type="protein sequence ID" value="MBU9721935.1"/>
    <property type="molecule type" value="Genomic_DNA"/>
</dbReference>
<proteinExistence type="inferred from homology"/>
<dbReference type="CDD" id="cd02253">
    <property type="entry name" value="DmpA"/>
    <property type="match status" value="1"/>
</dbReference>
<organism evidence="2 3">
    <name type="scientific">Evansella alkalicola</name>
    <dbReference type="NCBI Taxonomy" id="745819"/>
    <lineage>
        <taxon>Bacteria</taxon>
        <taxon>Bacillati</taxon>
        <taxon>Bacillota</taxon>
        <taxon>Bacilli</taxon>
        <taxon>Bacillales</taxon>
        <taxon>Bacillaceae</taxon>
        <taxon>Evansella</taxon>
    </lineage>
</organism>
<dbReference type="RefSeq" id="WP_088076102.1">
    <property type="nucleotide sequence ID" value="NZ_JAHQCR010000045.1"/>
</dbReference>
<dbReference type="InterPro" id="IPR016117">
    <property type="entry name" value="ArgJ-like_dom_sf"/>
</dbReference>
<dbReference type="PANTHER" id="PTHR36512">
    <property type="entry name" value="D-AMINOPEPTIDASE"/>
    <property type="match status" value="1"/>
</dbReference>
<dbReference type="Pfam" id="PF03576">
    <property type="entry name" value="Peptidase_S58"/>
    <property type="match status" value="1"/>
</dbReference>
<sequence>MSDKLKRARKRGIVIGSLPTGERNKITDVHGVSVGHMTVQQGDINTGVTAILPHQGNVFIEKVIAASHVLNGFGKTMGTIQINELGTIETPILMTNTLSVGSGANGLIKYTLKNNPEIGRTTGTVNPIVTECNDMYLNDIRSMAITEEDVFTAIANAQLDFEEGAVGAGTGMKCFGLKGGIGSASRLIDIEGEGFTFGVLVLSNFGHLNDLVINGKKVGRSIAELELDITTEKDKGSIIVIVATDMPVTSRQLERIIKRCGVGLSRTGSKMGHNSGDIVIGFSTGNKVFHQPSSKKHQLTYFHEDEIDNAFQAVAEATEEAIINSMLTAKTTVGRDGNTLYSLTEYIDKIK</sequence>
<gene>
    <name evidence="2" type="ORF">KS407_10860</name>
</gene>
<dbReference type="PANTHER" id="PTHR36512:SF3">
    <property type="entry name" value="BLR5678 PROTEIN"/>
    <property type="match status" value="1"/>
</dbReference>
<dbReference type="Proteomes" id="UP000790580">
    <property type="component" value="Unassembled WGS sequence"/>
</dbReference>
<evidence type="ECO:0000256" key="1">
    <source>
        <dbReference type="ARBA" id="ARBA00007068"/>
    </source>
</evidence>
<accession>A0ABS6JXV3</accession>
<keyword evidence="3" id="KW-1185">Reference proteome</keyword>
<dbReference type="Gene3D" id="3.60.70.12">
    <property type="entry name" value="L-amino peptidase D-ALA esterase/amidase"/>
    <property type="match status" value="1"/>
</dbReference>
<evidence type="ECO:0000313" key="2">
    <source>
        <dbReference type="EMBL" id="MBU9721935.1"/>
    </source>
</evidence>
<dbReference type="SUPFAM" id="SSF56266">
    <property type="entry name" value="DmpA/ArgJ-like"/>
    <property type="match status" value="1"/>
</dbReference>
<dbReference type="InterPro" id="IPR005321">
    <property type="entry name" value="Peptidase_S58_DmpA"/>
</dbReference>
<name>A0ABS6JXV3_9BACI</name>
<evidence type="ECO:0000313" key="3">
    <source>
        <dbReference type="Proteomes" id="UP000790580"/>
    </source>
</evidence>
<comment type="caution">
    <text evidence="2">The sequence shown here is derived from an EMBL/GenBank/DDBJ whole genome shotgun (WGS) entry which is preliminary data.</text>
</comment>
<protein>
    <submittedName>
        <fullName evidence="2">P1 family peptidase</fullName>
    </submittedName>
</protein>
<comment type="similarity">
    <text evidence="1">Belongs to the peptidase S58 family.</text>
</comment>